<dbReference type="InterPro" id="IPR013520">
    <property type="entry name" value="Ribonucl_H"/>
</dbReference>
<dbReference type="GO" id="GO:0000175">
    <property type="term" value="F:3'-5'-RNA exonuclease activity"/>
    <property type="evidence" value="ECO:0007669"/>
    <property type="project" value="InterPro"/>
</dbReference>
<dbReference type="InterPro" id="IPR047201">
    <property type="entry name" value="ERI-1_3'hExo-like"/>
</dbReference>
<dbReference type="EMBL" id="SGPM01000204">
    <property type="protein sequence ID" value="THH28061.1"/>
    <property type="molecule type" value="Genomic_DNA"/>
</dbReference>
<evidence type="ECO:0000256" key="1">
    <source>
        <dbReference type="ARBA" id="ARBA00022722"/>
    </source>
</evidence>
<sequence>MASSAKPKYLLVLDFEATCGDAIRMPEIIEFPTLLYNWKEDKVDATFHEYVRPIENPTLTPFCTSLTGIEQHTVDAADSFPDVWTRFQAFLKEHGVYDRPEDYSFITCGNWDLRTMLPKQLEFSESAHGLDASGALAAPYNDWINLKAAFRKHKQLRHDRDMASMLKLLKLELEGRHHSGIDDCRNILRIIQDLKKTGWEPKKGLH</sequence>
<evidence type="ECO:0000256" key="2">
    <source>
        <dbReference type="ARBA" id="ARBA00022801"/>
    </source>
</evidence>
<comment type="caution">
    <text evidence="5">The sequence shown here is derived from an EMBL/GenBank/DDBJ whole genome shotgun (WGS) entry which is preliminary data.</text>
</comment>
<dbReference type="SUPFAM" id="SSF53098">
    <property type="entry name" value="Ribonuclease H-like"/>
    <property type="match status" value="1"/>
</dbReference>
<dbReference type="InterPro" id="IPR012337">
    <property type="entry name" value="RNaseH-like_sf"/>
</dbReference>
<evidence type="ECO:0000256" key="3">
    <source>
        <dbReference type="ARBA" id="ARBA00022839"/>
    </source>
</evidence>
<keyword evidence="3" id="KW-0269">Exonuclease</keyword>
<dbReference type="OrthoDB" id="448399at2759"/>
<evidence type="ECO:0000313" key="6">
    <source>
        <dbReference type="Proteomes" id="UP000308730"/>
    </source>
</evidence>
<evidence type="ECO:0000259" key="4">
    <source>
        <dbReference type="SMART" id="SM00479"/>
    </source>
</evidence>
<keyword evidence="2" id="KW-0378">Hydrolase</keyword>
<name>A0A4S4MSE1_9APHY</name>
<dbReference type="Gene3D" id="3.30.420.10">
    <property type="entry name" value="Ribonuclease H-like superfamily/Ribonuclease H"/>
    <property type="match status" value="1"/>
</dbReference>
<dbReference type="InterPro" id="IPR036397">
    <property type="entry name" value="RNaseH_sf"/>
</dbReference>
<organism evidence="5 6">
    <name type="scientific">Antrodiella citrinella</name>
    <dbReference type="NCBI Taxonomy" id="2447956"/>
    <lineage>
        <taxon>Eukaryota</taxon>
        <taxon>Fungi</taxon>
        <taxon>Dikarya</taxon>
        <taxon>Basidiomycota</taxon>
        <taxon>Agaricomycotina</taxon>
        <taxon>Agaricomycetes</taxon>
        <taxon>Polyporales</taxon>
        <taxon>Steccherinaceae</taxon>
        <taxon>Antrodiella</taxon>
    </lineage>
</organism>
<dbReference type="CDD" id="cd06133">
    <property type="entry name" value="ERI-1_3'hExo_like"/>
    <property type="match status" value="1"/>
</dbReference>
<reference evidence="5 6" key="1">
    <citation type="submission" date="2019-02" db="EMBL/GenBank/DDBJ databases">
        <title>Genome sequencing of the rare red list fungi Antrodiella citrinella (Flaviporus citrinellus).</title>
        <authorList>
            <person name="Buettner E."/>
            <person name="Kellner H."/>
        </authorList>
    </citation>
    <scope>NUCLEOTIDE SEQUENCE [LARGE SCALE GENOMIC DNA]</scope>
    <source>
        <strain evidence="5 6">DSM 108506</strain>
    </source>
</reference>
<dbReference type="Pfam" id="PF00929">
    <property type="entry name" value="RNase_T"/>
    <property type="match status" value="1"/>
</dbReference>
<dbReference type="GO" id="GO:0003676">
    <property type="term" value="F:nucleic acid binding"/>
    <property type="evidence" value="ECO:0007669"/>
    <property type="project" value="InterPro"/>
</dbReference>
<keyword evidence="6" id="KW-1185">Reference proteome</keyword>
<dbReference type="PANTHER" id="PTHR23044:SF61">
    <property type="entry name" value="3'-5' EXORIBONUCLEASE 1-RELATED"/>
    <property type="match status" value="1"/>
</dbReference>
<accession>A0A4S4MSE1</accession>
<dbReference type="Proteomes" id="UP000308730">
    <property type="component" value="Unassembled WGS sequence"/>
</dbReference>
<keyword evidence="1" id="KW-0540">Nuclease</keyword>
<dbReference type="SMART" id="SM00479">
    <property type="entry name" value="EXOIII"/>
    <property type="match status" value="1"/>
</dbReference>
<dbReference type="InterPro" id="IPR051274">
    <property type="entry name" value="3-5_Exoribonuclease"/>
</dbReference>
<dbReference type="PANTHER" id="PTHR23044">
    <property type="entry name" value="3'-5' EXONUCLEASE ERI1-RELATED"/>
    <property type="match status" value="1"/>
</dbReference>
<evidence type="ECO:0000313" key="5">
    <source>
        <dbReference type="EMBL" id="THH28061.1"/>
    </source>
</evidence>
<protein>
    <recommendedName>
        <fullName evidence="4">Exonuclease domain-containing protein</fullName>
    </recommendedName>
</protein>
<feature type="domain" description="Exonuclease" evidence="4">
    <location>
        <begin position="9"/>
        <end position="200"/>
    </location>
</feature>
<proteinExistence type="predicted"/>
<dbReference type="AlphaFoldDB" id="A0A4S4MSE1"/>
<gene>
    <name evidence="5" type="ORF">EUX98_g6125</name>
</gene>